<dbReference type="OrthoDB" id="5233791at2759"/>
<dbReference type="Proteomes" id="UP000054771">
    <property type="component" value="Unassembled WGS sequence"/>
</dbReference>
<evidence type="ECO:0000313" key="2">
    <source>
        <dbReference type="Proteomes" id="UP000054771"/>
    </source>
</evidence>
<reference evidence="2" key="1">
    <citation type="journal article" date="2016" name="Genome Announc.">
        <title>Draft genome sequences of fungus Aspergillus calidoustus.</title>
        <authorList>
            <person name="Horn F."/>
            <person name="Linde J."/>
            <person name="Mattern D.J."/>
            <person name="Walther G."/>
            <person name="Guthke R."/>
            <person name="Scherlach K."/>
            <person name="Martin K."/>
            <person name="Brakhage A.A."/>
            <person name="Petzke L."/>
            <person name="Valiante V."/>
        </authorList>
    </citation>
    <scope>NUCLEOTIDE SEQUENCE [LARGE SCALE GENOMIC DNA]</scope>
    <source>
        <strain evidence="2">SF006504</strain>
    </source>
</reference>
<name>A0A0U5G6G3_ASPCI</name>
<organism evidence="1 2">
    <name type="scientific">Aspergillus calidoustus</name>
    <dbReference type="NCBI Taxonomy" id="454130"/>
    <lineage>
        <taxon>Eukaryota</taxon>
        <taxon>Fungi</taxon>
        <taxon>Dikarya</taxon>
        <taxon>Ascomycota</taxon>
        <taxon>Pezizomycotina</taxon>
        <taxon>Eurotiomycetes</taxon>
        <taxon>Eurotiomycetidae</taxon>
        <taxon>Eurotiales</taxon>
        <taxon>Aspergillaceae</taxon>
        <taxon>Aspergillus</taxon>
        <taxon>Aspergillus subgen. Nidulantes</taxon>
    </lineage>
</organism>
<dbReference type="AlphaFoldDB" id="A0A0U5G6G3"/>
<accession>A0A0U5G6G3</accession>
<dbReference type="EMBL" id="CDMC01000009">
    <property type="protein sequence ID" value="CEL07505.1"/>
    <property type="molecule type" value="Genomic_DNA"/>
</dbReference>
<proteinExistence type="predicted"/>
<evidence type="ECO:0000313" key="1">
    <source>
        <dbReference type="EMBL" id="CEL07505.1"/>
    </source>
</evidence>
<protein>
    <submittedName>
        <fullName evidence="1">Uncharacterized protein</fullName>
    </submittedName>
</protein>
<gene>
    <name evidence="1" type="ORF">ASPCAL10662</name>
</gene>
<sequence length="160" mass="17877">MAFDRLCAAGWTACIAVLSYWDLKVLYAPRSGDPEAWFRCANAATYNDVLPVDGEWGKWINLVWCRAGSGWAEEACWKRSRADAAARSCCAGESLAPFHCSNAVMDETREQVTRCIETAQLIKVEYAVALFIHRPETPRTAAQQLTCSQTLVDLRALRRS</sequence>
<keyword evidence="2" id="KW-1185">Reference proteome</keyword>